<dbReference type="Proteomes" id="UP000465361">
    <property type="component" value="Unassembled WGS sequence"/>
</dbReference>
<gene>
    <name evidence="1" type="ORF">MBOT_28140</name>
</gene>
<reference evidence="1 2" key="1">
    <citation type="journal article" date="2019" name="Emerg. Microbes Infect.">
        <title>Comprehensive subspecies identification of 175 nontuberculous mycobacteria species based on 7547 genomic profiles.</title>
        <authorList>
            <person name="Matsumoto Y."/>
            <person name="Kinjo T."/>
            <person name="Motooka D."/>
            <person name="Nabeya D."/>
            <person name="Jung N."/>
            <person name="Uechi K."/>
            <person name="Horii T."/>
            <person name="Iida T."/>
            <person name="Fujita J."/>
            <person name="Nakamura S."/>
        </authorList>
    </citation>
    <scope>NUCLEOTIDE SEQUENCE [LARGE SCALE GENOMIC DNA]</scope>
    <source>
        <strain evidence="1 2">JCM 17322</strain>
    </source>
</reference>
<dbReference type="EMBL" id="BLKW01000004">
    <property type="protein sequence ID" value="GFG75449.1"/>
    <property type="molecule type" value="Genomic_DNA"/>
</dbReference>
<protein>
    <submittedName>
        <fullName evidence="1">Uncharacterized protein</fullName>
    </submittedName>
</protein>
<accession>A0A7I9Y081</accession>
<comment type="caution">
    <text evidence="1">The sequence shown here is derived from an EMBL/GenBank/DDBJ whole genome shotgun (WGS) entry which is preliminary data.</text>
</comment>
<sequence>MEVGIRPSGQGGISLTPKGFNYPFNYPFKYPFNYPFKYPPTTPDITAAAGGSMTEPVLEVAAISKGRCGHRYPLRALIS</sequence>
<organism evidence="1 2">
    <name type="scientific">Mycobacterium botniense</name>
    <dbReference type="NCBI Taxonomy" id="84962"/>
    <lineage>
        <taxon>Bacteria</taxon>
        <taxon>Bacillati</taxon>
        <taxon>Actinomycetota</taxon>
        <taxon>Actinomycetes</taxon>
        <taxon>Mycobacteriales</taxon>
        <taxon>Mycobacteriaceae</taxon>
        <taxon>Mycobacterium</taxon>
    </lineage>
</organism>
<name>A0A7I9Y081_9MYCO</name>
<keyword evidence="2" id="KW-1185">Reference proteome</keyword>
<proteinExistence type="predicted"/>
<evidence type="ECO:0000313" key="2">
    <source>
        <dbReference type="Proteomes" id="UP000465361"/>
    </source>
</evidence>
<evidence type="ECO:0000313" key="1">
    <source>
        <dbReference type="EMBL" id="GFG75449.1"/>
    </source>
</evidence>
<dbReference type="AlphaFoldDB" id="A0A7I9Y081"/>
<dbReference type="RefSeq" id="WP_163758182.1">
    <property type="nucleotide sequence ID" value="NZ_BLKW01000004.1"/>
</dbReference>